<gene>
    <name evidence="2" type="ORF">Sxan_39640</name>
</gene>
<feature type="transmembrane region" description="Helical" evidence="1">
    <location>
        <begin position="173"/>
        <end position="190"/>
    </location>
</feature>
<evidence type="ECO:0008006" key="4">
    <source>
        <dbReference type="Google" id="ProtNLM"/>
    </source>
</evidence>
<name>A0A919LD27_9ACTN</name>
<sequence length="263" mass="27388">MNTVNALPRPAAWRVSAAAFRLQLRGISWLSLLVGAAIQPATYVTLTLAANRTGRLDADALVLGSGVLAAWTATLWHSGMVLRKEFWSGTLPAVCSRPGGLGPVLVGKTVAATVLSVGVIMLSVALAAALSGHRLRIADPAAFTTALLMGVVATIPLGLLVACLFLLTRAAIRVAEVLVYPVLIIGGLLIPLTELPGWIQPLAGGLSLHWLSVLLTDAAAGRPSATAAWCALAATGLLYTAAANLAFRRVLHRARKEGNLEIF</sequence>
<reference evidence="2" key="1">
    <citation type="submission" date="2020-09" db="EMBL/GenBank/DDBJ databases">
        <title>Whole genome shotgun sequence of Streptomyces xanthophaeus NBRC 12829.</title>
        <authorList>
            <person name="Komaki H."/>
            <person name="Tamura T."/>
        </authorList>
    </citation>
    <scope>NUCLEOTIDE SEQUENCE</scope>
    <source>
        <strain evidence="2">NBRC 12829</strain>
    </source>
</reference>
<evidence type="ECO:0000313" key="3">
    <source>
        <dbReference type="Proteomes" id="UP000600026"/>
    </source>
</evidence>
<evidence type="ECO:0000256" key="1">
    <source>
        <dbReference type="SAM" id="Phobius"/>
    </source>
</evidence>
<dbReference type="AlphaFoldDB" id="A0A919LD27"/>
<evidence type="ECO:0000313" key="2">
    <source>
        <dbReference type="EMBL" id="GHI86600.1"/>
    </source>
</evidence>
<feature type="transmembrane region" description="Helical" evidence="1">
    <location>
        <begin position="142"/>
        <end position="167"/>
    </location>
</feature>
<keyword evidence="1" id="KW-0472">Membrane</keyword>
<organism evidence="2 3">
    <name type="scientific">Streptomyces xanthophaeus</name>
    <dbReference type="NCBI Taxonomy" id="67385"/>
    <lineage>
        <taxon>Bacteria</taxon>
        <taxon>Bacillati</taxon>
        <taxon>Actinomycetota</taxon>
        <taxon>Actinomycetes</taxon>
        <taxon>Kitasatosporales</taxon>
        <taxon>Streptomycetaceae</taxon>
        <taxon>Streptomyces</taxon>
    </lineage>
</organism>
<dbReference type="Proteomes" id="UP000600026">
    <property type="component" value="Unassembled WGS sequence"/>
</dbReference>
<keyword evidence="1" id="KW-1133">Transmembrane helix</keyword>
<dbReference type="EMBL" id="BNEE01000006">
    <property type="protein sequence ID" value="GHI86600.1"/>
    <property type="molecule type" value="Genomic_DNA"/>
</dbReference>
<proteinExistence type="predicted"/>
<comment type="caution">
    <text evidence="2">The sequence shown here is derived from an EMBL/GenBank/DDBJ whole genome shotgun (WGS) entry which is preliminary data.</text>
</comment>
<protein>
    <recommendedName>
        <fullName evidence="4">ABC transporter permease</fullName>
    </recommendedName>
</protein>
<feature type="transmembrane region" description="Helical" evidence="1">
    <location>
        <begin position="226"/>
        <end position="247"/>
    </location>
</feature>
<keyword evidence="3" id="KW-1185">Reference proteome</keyword>
<keyword evidence="1" id="KW-0812">Transmembrane</keyword>
<accession>A0A919LD27</accession>
<feature type="transmembrane region" description="Helical" evidence="1">
    <location>
        <begin position="110"/>
        <end position="130"/>
    </location>
</feature>
<feature type="transmembrane region" description="Helical" evidence="1">
    <location>
        <begin position="60"/>
        <end position="78"/>
    </location>
</feature>
<feature type="transmembrane region" description="Helical" evidence="1">
    <location>
        <begin position="27"/>
        <end position="48"/>
    </location>
</feature>